<dbReference type="SUPFAM" id="SSF47203">
    <property type="entry name" value="Acyl-CoA dehydrogenase C-terminal domain-like"/>
    <property type="match status" value="1"/>
</dbReference>
<dbReference type="Gene3D" id="1.20.140.10">
    <property type="entry name" value="Butyryl-CoA Dehydrogenase, subunit A, domain 3"/>
    <property type="match status" value="1"/>
</dbReference>
<evidence type="ECO:0000259" key="9">
    <source>
        <dbReference type="Pfam" id="PF02771"/>
    </source>
</evidence>
<reference evidence="11 12" key="1">
    <citation type="journal article" date="2015" name="Genome Announc.">
        <title>Draft Genome Sequences of Marine Isolates of Thalassomonas viridans and Thalassomonas actiniarum.</title>
        <authorList>
            <person name="Olonade I."/>
            <person name="van Zyl L.J."/>
            <person name="Trindade M."/>
        </authorList>
    </citation>
    <scope>NUCLEOTIDE SEQUENCE [LARGE SCALE GENOMIC DNA]</scope>
    <source>
        <strain evidence="11 12">A5K-106</strain>
    </source>
</reference>
<organism evidence="11 12">
    <name type="scientific">Thalassomonas actiniarum</name>
    <dbReference type="NCBI Taxonomy" id="485447"/>
    <lineage>
        <taxon>Bacteria</taxon>
        <taxon>Pseudomonadati</taxon>
        <taxon>Pseudomonadota</taxon>
        <taxon>Gammaproteobacteria</taxon>
        <taxon>Alteromonadales</taxon>
        <taxon>Colwelliaceae</taxon>
        <taxon>Thalassomonas</taxon>
    </lineage>
</organism>
<evidence type="ECO:0000256" key="5">
    <source>
        <dbReference type="ARBA" id="ARBA00023002"/>
    </source>
</evidence>
<evidence type="ECO:0000259" key="10">
    <source>
        <dbReference type="Pfam" id="PF12806"/>
    </source>
</evidence>
<evidence type="ECO:0000313" key="12">
    <source>
        <dbReference type="Proteomes" id="UP000032568"/>
    </source>
</evidence>
<dbReference type="InterPro" id="IPR006091">
    <property type="entry name" value="Acyl-CoA_Oxase/DH_mid-dom"/>
</dbReference>
<comment type="similarity">
    <text evidence="2 6">Belongs to the acyl-CoA dehydrogenase family.</text>
</comment>
<dbReference type="Gene3D" id="2.40.110.10">
    <property type="entry name" value="Butyryl-CoA Dehydrogenase, subunit A, domain 2"/>
    <property type="match status" value="1"/>
</dbReference>
<dbReference type="InterPro" id="IPR036250">
    <property type="entry name" value="AcylCo_DH-like_C"/>
</dbReference>
<accession>A0AAF0C6I7</accession>
<dbReference type="Pfam" id="PF02771">
    <property type="entry name" value="Acyl-CoA_dh_N"/>
    <property type="match status" value="1"/>
</dbReference>
<keyword evidence="3 6" id="KW-0285">Flavoprotein</keyword>
<dbReference type="InterPro" id="IPR009100">
    <property type="entry name" value="AcylCoA_DH/oxidase_NM_dom_sf"/>
</dbReference>
<dbReference type="InterPro" id="IPR046373">
    <property type="entry name" value="Acyl-CoA_Oxase/DH_mid-dom_sf"/>
</dbReference>
<dbReference type="RefSeq" id="WP_044831150.1">
    <property type="nucleotide sequence ID" value="NZ_CP059736.1"/>
</dbReference>
<dbReference type="SUPFAM" id="SSF56645">
    <property type="entry name" value="Acyl-CoA dehydrogenase NM domain-like"/>
    <property type="match status" value="1"/>
</dbReference>
<feature type="domain" description="Acetyl-CoA dehydrogenase-like C-terminal" evidence="10">
    <location>
        <begin position="491"/>
        <end position="615"/>
    </location>
</feature>
<dbReference type="PANTHER" id="PTHR42803:SF1">
    <property type="entry name" value="BROAD-SPECIFICITY LINEAR ACYL-COA DEHYDROGENASE FADE5"/>
    <property type="match status" value="1"/>
</dbReference>
<proteinExistence type="inferred from homology"/>
<evidence type="ECO:0000256" key="1">
    <source>
        <dbReference type="ARBA" id="ARBA00001974"/>
    </source>
</evidence>
<dbReference type="Pfam" id="PF12806">
    <property type="entry name" value="Acyl-CoA_dh_C"/>
    <property type="match status" value="1"/>
</dbReference>
<protein>
    <submittedName>
        <fullName evidence="11">Acyl-CoA dehydrogenase</fullName>
    </submittedName>
</protein>
<evidence type="ECO:0000259" key="7">
    <source>
        <dbReference type="Pfam" id="PF00441"/>
    </source>
</evidence>
<keyword evidence="4 6" id="KW-0274">FAD</keyword>
<feature type="domain" description="Acyl-CoA dehydrogenase/oxidase N-terminal" evidence="9">
    <location>
        <begin position="47"/>
        <end position="162"/>
    </location>
</feature>
<dbReference type="EMBL" id="CP059736">
    <property type="protein sequence ID" value="WDE02311.1"/>
    <property type="molecule type" value="Genomic_DNA"/>
</dbReference>
<dbReference type="PROSITE" id="PS00072">
    <property type="entry name" value="ACYL_COA_DH_1"/>
    <property type="match status" value="1"/>
</dbReference>
<dbReference type="InterPro" id="IPR013786">
    <property type="entry name" value="AcylCoA_DH/ox_N"/>
</dbReference>
<sequence length="628" mass="70653">MDFNNNYRVDLRDLNFLLWEQFDIENTLLDPSINAEYSKDFIQQLLFHARDFAYNELGANYQRADREGCKLLEDGTVQLPSKYPEIWQKYVDAQWGRLSSPPKYDGLGSPYMVAQMVYEIFQGADASFMVYPGFCSPAMHLIERFATEEVKQRFSPKLATNEWGACLCMTEPQAGSDVGAITTKAIPQEDGSYHIEGGKIFISGGMHDLTDNIVYMLLARVEGARSGTTGLSCFVVPRFEQQDDGSLTDNHVRCIRLEDKMGIHGCATAQLSFGDNGPCKAYLLGERENIGLRQLSTMMHMARISTGIYALGLAGRAYMNAAEYAAERIQGTSFKEAFNPKAEKVSIMAHVDVRRMLLEMKSKVEGCRALIHKLTFHQSWVTNLQTLQEMHPEKTEEYKVQSKHHESLVSLLTPIVKAYTSDQAWRVAELAIQVYGGHGYVKDHPVEQVARDVKILSIWEGTSFIQSADLMKDKLGMGLTSKLLNIYQEQIKVSIARNRGVGVLLAETDALEASLAIFIETHALMGRWVKERKVELIFSVSTRFLEMMAEVTLSWLQLDGAVIAAQKLENLKDPQDEAFYQGKIASAQFYINNILPGVKSKAEIIAKEDTSALDAREDIFLQRTDLYG</sequence>
<dbReference type="Proteomes" id="UP000032568">
    <property type="component" value="Chromosome pTact"/>
</dbReference>
<dbReference type="InterPro" id="IPR037069">
    <property type="entry name" value="AcylCoA_DH/ox_N_sf"/>
</dbReference>
<dbReference type="Gene3D" id="1.10.540.10">
    <property type="entry name" value="Acyl-CoA dehydrogenase/oxidase, N-terminal domain"/>
    <property type="match status" value="1"/>
</dbReference>
<dbReference type="GO" id="GO:0050660">
    <property type="term" value="F:flavin adenine dinucleotide binding"/>
    <property type="evidence" value="ECO:0007669"/>
    <property type="project" value="InterPro"/>
</dbReference>
<evidence type="ECO:0000256" key="4">
    <source>
        <dbReference type="ARBA" id="ARBA00022827"/>
    </source>
</evidence>
<comment type="cofactor">
    <cofactor evidence="1 6">
        <name>FAD</name>
        <dbReference type="ChEBI" id="CHEBI:57692"/>
    </cofactor>
</comment>
<keyword evidence="5 6" id="KW-0560">Oxidoreductase</keyword>
<evidence type="ECO:0000259" key="8">
    <source>
        <dbReference type="Pfam" id="PF02770"/>
    </source>
</evidence>
<evidence type="ECO:0000256" key="6">
    <source>
        <dbReference type="RuleBase" id="RU362125"/>
    </source>
</evidence>
<dbReference type="AlphaFoldDB" id="A0AAF0C6I7"/>
<dbReference type="InterPro" id="IPR009075">
    <property type="entry name" value="AcylCo_DH/oxidase_C"/>
</dbReference>
<dbReference type="InterPro" id="IPR052166">
    <property type="entry name" value="Diverse_Acyl-CoA_DH"/>
</dbReference>
<dbReference type="PANTHER" id="PTHR42803">
    <property type="entry name" value="ACYL-COA DEHYDROGENASE"/>
    <property type="match status" value="1"/>
</dbReference>
<dbReference type="KEGG" id="tact:SG35_031670"/>
<evidence type="ECO:0000256" key="2">
    <source>
        <dbReference type="ARBA" id="ARBA00009347"/>
    </source>
</evidence>
<feature type="domain" description="Acyl-CoA oxidase/dehydrogenase middle" evidence="8">
    <location>
        <begin position="166"/>
        <end position="274"/>
    </location>
</feature>
<dbReference type="InterPro" id="IPR006089">
    <property type="entry name" value="Acyl-CoA_DH_CS"/>
</dbReference>
<reference evidence="11 12" key="2">
    <citation type="journal article" date="2022" name="Mar. Drugs">
        <title>Bioassay-Guided Fractionation Leads to the Detection of Cholic Acid Generated by the Rare Thalassomonas sp.</title>
        <authorList>
            <person name="Pheiffer F."/>
            <person name="Schneider Y.K."/>
            <person name="Hansen E.H."/>
            <person name="Andersen J.H."/>
            <person name="Isaksson J."/>
            <person name="Busche T."/>
            <person name="R C."/>
            <person name="Kalinowski J."/>
            <person name="Zyl L.V."/>
            <person name="Trindade M."/>
        </authorList>
    </citation>
    <scope>NUCLEOTIDE SEQUENCE [LARGE SCALE GENOMIC DNA]</scope>
    <source>
        <strain evidence="11 12">A5K-106</strain>
    </source>
</reference>
<dbReference type="Pfam" id="PF02770">
    <property type="entry name" value="Acyl-CoA_dh_M"/>
    <property type="match status" value="1"/>
</dbReference>
<dbReference type="InterPro" id="IPR025878">
    <property type="entry name" value="Acyl-CoA_dh-like_C_dom"/>
</dbReference>
<evidence type="ECO:0000313" key="11">
    <source>
        <dbReference type="EMBL" id="WDE02311.1"/>
    </source>
</evidence>
<gene>
    <name evidence="11" type="ORF">SG35_031670</name>
</gene>
<dbReference type="Pfam" id="PF00441">
    <property type="entry name" value="Acyl-CoA_dh_1"/>
    <property type="match status" value="1"/>
</dbReference>
<evidence type="ECO:0000256" key="3">
    <source>
        <dbReference type="ARBA" id="ARBA00022630"/>
    </source>
</evidence>
<keyword evidence="12" id="KW-1185">Reference proteome</keyword>
<feature type="domain" description="Acyl-CoA dehydrogenase/oxidase C-terminal" evidence="7">
    <location>
        <begin position="291"/>
        <end position="471"/>
    </location>
</feature>
<name>A0AAF0C6I7_9GAMM</name>
<dbReference type="GO" id="GO:0003995">
    <property type="term" value="F:acyl-CoA dehydrogenase activity"/>
    <property type="evidence" value="ECO:0007669"/>
    <property type="project" value="InterPro"/>
</dbReference>